<accession>A0A9W6BX18</accession>
<dbReference type="Gene3D" id="3.40.50.1820">
    <property type="entry name" value="alpha/beta hydrolase"/>
    <property type="match status" value="1"/>
</dbReference>
<dbReference type="AlphaFoldDB" id="A0A9W6BX18"/>
<keyword evidence="3" id="KW-1185">Reference proteome</keyword>
<protein>
    <recommendedName>
        <fullName evidence="1">Fungal lipase-type domain-containing protein</fullName>
    </recommendedName>
</protein>
<dbReference type="Pfam" id="PF01764">
    <property type="entry name" value="Lipase_3"/>
    <property type="match status" value="1"/>
</dbReference>
<dbReference type="InterPro" id="IPR051218">
    <property type="entry name" value="Sec_MonoDiacylglyc_Lipase"/>
</dbReference>
<dbReference type="InterPro" id="IPR029058">
    <property type="entry name" value="AB_hydrolase_fold"/>
</dbReference>
<proteinExistence type="predicted"/>
<dbReference type="PANTHER" id="PTHR45856:SF11">
    <property type="entry name" value="FUNGAL LIPASE-LIKE DOMAIN-CONTAINING PROTEIN"/>
    <property type="match status" value="1"/>
</dbReference>
<dbReference type="SUPFAM" id="SSF53474">
    <property type="entry name" value="alpha/beta-Hydrolases"/>
    <property type="match status" value="1"/>
</dbReference>
<reference evidence="2 3" key="1">
    <citation type="journal article" date="2023" name="Commun. Biol.">
        <title>Reorganization of the ancestral sex-determining regions during the evolution of trioecy in Pleodorina starrii.</title>
        <authorList>
            <person name="Takahashi K."/>
            <person name="Suzuki S."/>
            <person name="Kawai-Toyooka H."/>
            <person name="Yamamoto K."/>
            <person name="Hamaji T."/>
            <person name="Ootsuki R."/>
            <person name="Yamaguchi H."/>
            <person name="Kawachi M."/>
            <person name="Higashiyama T."/>
            <person name="Nozaki H."/>
        </authorList>
    </citation>
    <scope>NUCLEOTIDE SEQUENCE [LARGE SCALE GENOMIC DNA]</scope>
    <source>
        <strain evidence="2 3">NIES-4479</strain>
    </source>
</reference>
<organism evidence="2 3">
    <name type="scientific">Pleodorina starrii</name>
    <dbReference type="NCBI Taxonomy" id="330485"/>
    <lineage>
        <taxon>Eukaryota</taxon>
        <taxon>Viridiplantae</taxon>
        <taxon>Chlorophyta</taxon>
        <taxon>core chlorophytes</taxon>
        <taxon>Chlorophyceae</taxon>
        <taxon>CS clade</taxon>
        <taxon>Chlamydomonadales</taxon>
        <taxon>Volvocaceae</taxon>
        <taxon>Pleodorina</taxon>
    </lineage>
</organism>
<evidence type="ECO:0000313" key="3">
    <source>
        <dbReference type="Proteomes" id="UP001165080"/>
    </source>
</evidence>
<dbReference type="InterPro" id="IPR002921">
    <property type="entry name" value="Fungal_lipase-type"/>
</dbReference>
<name>A0A9W6BX18_9CHLO</name>
<gene>
    <name evidence="2" type="primary">PLEST011628</name>
    <name evidence="2" type="ORF">PLESTB_001519100</name>
</gene>
<dbReference type="PANTHER" id="PTHR45856">
    <property type="entry name" value="ALPHA/BETA-HYDROLASES SUPERFAMILY PROTEIN"/>
    <property type="match status" value="1"/>
</dbReference>
<evidence type="ECO:0000313" key="2">
    <source>
        <dbReference type="EMBL" id="GLC59658.1"/>
    </source>
</evidence>
<dbReference type="GO" id="GO:0006629">
    <property type="term" value="P:lipid metabolic process"/>
    <property type="evidence" value="ECO:0007669"/>
    <property type="project" value="InterPro"/>
</dbReference>
<dbReference type="EMBL" id="BRXU01000029">
    <property type="protein sequence ID" value="GLC59658.1"/>
    <property type="molecule type" value="Genomic_DNA"/>
</dbReference>
<feature type="domain" description="Fungal lipase-type" evidence="1">
    <location>
        <begin position="14"/>
        <end position="81"/>
    </location>
</feature>
<comment type="caution">
    <text evidence="2">The sequence shown here is derived from an EMBL/GenBank/DDBJ whole genome shotgun (WGS) entry which is preliminary data.</text>
</comment>
<dbReference type="Proteomes" id="UP001165080">
    <property type="component" value="Unassembled WGS sequence"/>
</dbReference>
<sequence length="188" mass="19232">MQLTAFVGNVSTKPIGFTGHSLGGVYATLFAAYTHLRLFNVSGVYTFGSPIVGNAAWKAVYPLASKTYRYGVKGDPVIGLPIGNSWSIANHVGITQSADPCAASIAAAAGRRRLLEAATTAAVQARSSAAASSAAAAAAVGSSGAVTTQAFADHKVFGSYTANIYYCVLTSQEAATVPSFKTVLGFKL</sequence>
<evidence type="ECO:0000259" key="1">
    <source>
        <dbReference type="Pfam" id="PF01764"/>
    </source>
</evidence>